<dbReference type="Gene3D" id="3.10.290.10">
    <property type="entry name" value="RNA-binding S4 domain"/>
    <property type="match status" value="1"/>
</dbReference>
<dbReference type="PROSITE" id="PS50889">
    <property type="entry name" value="S4"/>
    <property type="match status" value="1"/>
</dbReference>
<evidence type="ECO:0000313" key="8">
    <source>
        <dbReference type="Proteomes" id="UP000199403"/>
    </source>
</evidence>
<feature type="region of interest" description="Disordered" evidence="5">
    <location>
        <begin position="1"/>
        <end position="93"/>
    </location>
</feature>
<dbReference type="InterPro" id="IPR050343">
    <property type="entry name" value="RsuA_PseudoU_synthase"/>
</dbReference>
<dbReference type="PROSITE" id="PS01149">
    <property type="entry name" value="PSI_RSU"/>
    <property type="match status" value="1"/>
</dbReference>
<dbReference type="GO" id="GO:0000455">
    <property type="term" value="P:enzyme-directed rRNA pseudouridine synthesis"/>
    <property type="evidence" value="ECO:0007669"/>
    <property type="project" value="UniProtKB-ARBA"/>
</dbReference>
<dbReference type="InterPro" id="IPR042092">
    <property type="entry name" value="PsdUridine_s_RsuA/RluB/E/F_cat"/>
</dbReference>
<dbReference type="EC" id="5.4.99.-" evidence="4"/>
<keyword evidence="8" id="KW-1185">Reference proteome</keyword>
<name>A0A1H6XP77_9BACT</name>
<proteinExistence type="inferred from homology"/>
<sequence>MKKSNTPSGDSAGKSSGNKRTSEKTFRSGKGKIQKPENTPAATKSEYKGRGKNQKPIYGEAEAREPKKKRFQKPYSPIKKSGKPGKKIKTETQPEYDLSAIQKQAPKETEAIRLNKYIANAGVCSRREADTLIEKGEITVNGQVVTELGFKVSRKDKVTCRGKSIRPEKPVYLLLNKPKDFITTTDDPLERKTVMHLVEGACEERLFPVGRLDRNTTGLLLFTNDGELSARLTHPAYEIKKIYQVTLDKPIAKNDVDAIREGVTLEDGPTQVDDLQVLSLDKTILGLEIHSGKNRIVRRIFAHFGYEVIALDRVTFAGLSKKDIPRGKYRFLNEREVINLKFMNKGKNKKRLK</sequence>
<feature type="compositionally biased region" description="Polar residues" evidence="5">
    <location>
        <begin position="1"/>
        <end position="19"/>
    </location>
</feature>
<evidence type="ECO:0000256" key="2">
    <source>
        <dbReference type="ARBA" id="ARBA00023235"/>
    </source>
</evidence>
<dbReference type="GO" id="GO:0003723">
    <property type="term" value="F:RNA binding"/>
    <property type="evidence" value="ECO:0007669"/>
    <property type="project" value="UniProtKB-KW"/>
</dbReference>
<dbReference type="GO" id="GO:0120159">
    <property type="term" value="F:rRNA pseudouridine synthase activity"/>
    <property type="evidence" value="ECO:0007669"/>
    <property type="project" value="UniProtKB-ARBA"/>
</dbReference>
<dbReference type="SMART" id="SM00363">
    <property type="entry name" value="S4"/>
    <property type="match status" value="1"/>
</dbReference>
<dbReference type="NCBIfam" id="TIGR00093">
    <property type="entry name" value="pseudouridine synthase"/>
    <property type="match status" value="1"/>
</dbReference>
<organism evidence="7 8">
    <name type="scientific">Cyclobacterium xiamenense</name>
    <dbReference type="NCBI Taxonomy" id="1297121"/>
    <lineage>
        <taxon>Bacteria</taxon>
        <taxon>Pseudomonadati</taxon>
        <taxon>Bacteroidota</taxon>
        <taxon>Cytophagia</taxon>
        <taxon>Cytophagales</taxon>
        <taxon>Cyclobacteriaceae</taxon>
        <taxon>Cyclobacterium</taxon>
    </lineage>
</organism>
<dbReference type="EMBL" id="FNZH01000003">
    <property type="protein sequence ID" value="SEJ30878.1"/>
    <property type="molecule type" value="Genomic_DNA"/>
</dbReference>
<evidence type="ECO:0000259" key="6">
    <source>
        <dbReference type="SMART" id="SM00363"/>
    </source>
</evidence>
<dbReference type="SUPFAM" id="SSF55120">
    <property type="entry name" value="Pseudouridine synthase"/>
    <property type="match status" value="1"/>
</dbReference>
<dbReference type="PANTHER" id="PTHR47683">
    <property type="entry name" value="PSEUDOURIDINE SYNTHASE FAMILY PROTEIN-RELATED"/>
    <property type="match status" value="1"/>
</dbReference>
<dbReference type="Proteomes" id="UP000199403">
    <property type="component" value="Unassembled WGS sequence"/>
</dbReference>
<dbReference type="SUPFAM" id="SSF55174">
    <property type="entry name" value="Alpha-L RNA-binding motif"/>
    <property type="match status" value="1"/>
</dbReference>
<dbReference type="InterPro" id="IPR002942">
    <property type="entry name" value="S4_RNA-bd"/>
</dbReference>
<dbReference type="STRING" id="1416801.SAMN05192553_103167"/>
<dbReference type="CDD" id="cd02870">
    <property type="entry name" value="PseudoU_synth_RsuA_like"/>
    <property type="match status" value="1"/>
</dbReference>
<protein>
    <recommendedName>
        <fullName evidence="4">Pseudouridine synthase</fullName>
        <ecNumber evidence="4">5.4.99.-</ecNumber>
    </recommendedName>
</protein>
<keyword evidence="2 4" id="KW-0413">Isomerase</keyword>
<dbReference type="FunFam" id="3.10.290.10:FF:000003">
    <property type="entry name" value="Pseudouridine synthase"/>
    <property type="match status" value="1"/>
</dbReference>
<dbReference type="InterPro" id="IPR036986">
    <property type="entry name" value="S4_RNA-bd_sf"/>
</dbReference>
<accession>A0A1H6XP77</accession>
<dbReference type="CDD" id="cd00165">
    <property type="entry name" value="S4"/>
    <property type="match status" value="1"/>
</dbReference>
<evidence type="ECO:0000256" key="4">
    <source>
        <dbReference type="RuleBase" id="RU003887"/>
    </source>
</evidence>
<dbReference type="InterPro" id="IPR006145">
    <property type="entry name" value="PsdUridine_synth_RsuA/RluA"/>
</dbReference>
<dbReference type="Gene3D" id="3.30.70.1560">
    <property type="entry name" value="Alpha-L RNA-binding motif"/>
    <property type="match status" value="1"/>
</dbReference>
<reference evidence="8" key="1">
    <citation type="submission" date="2016-10" db="EMBL/GenBank/DDBJ databases">
        <authorList>
            <person name="Varghese N."/>
            <person name="Submissions S."/>
        </authorList>
    </citation>
    <scope>NUCLEOTIDE SEQUENCE [LARGE SCALE GENOMIC DNA]</scope>
    <source>
        <strain evidence="8">IBRC-M 10761</strain>
    </source>
</reference>
<dbReference type="Pfam" id="PF00849">
    <property type="entry name" value="PseudoU_synth_2"/>
    <property type="match status" value="1"/>
</dbReference>
<dbReference type="PANTHER" id="PTHR47683:SF2">
    <property type="entry name" value="RNA-BINDING S4 DOMAIN-CONTAINING PROTEIN"/>
    <property type="match status" value="1"/>
</dbReference>
<feature type="domain" description="RNA-binding S4" evidence="6">
    <location>
        <begin position="112"/>
        <end position="173"/>
    </location>
</feature>
<comment type="similarity">
    <text evidence="1 4">Belongs to the pseudouridine synthase RsuA family.</text>
</comment>
<dbReference type="InterPro" id="IPR020103">
    <property type="entry name" value="PsdUridine_synth_cat_dom_sf"/>
</dbReference>
<evidence type="ECO:0000313" key="7">
    <source>
        <dbReference type="EMBL" id="SEJ30878.1"/>
    </source>
</evidence>
<dbReference type="RefSeq" id="WP_092173294.1">
    <property type="nucleotide sequence ID" value="NZ_FNZH01000003.1"/>
</dbReference>
<gene>
    <name evidence="7" type="ORF">SAMN05192553_103167</name>
</gene>
<keyword evidence="3" id="KW-0694">RNA-binding</keyword>
<dbReference type="Gene3D" id="3.30.70.580">
    <property type="entry name" value="Pseudouridine synthase I, catalytic domain, N-terminal subdomain"/>
    <property type="match status" value="1"/>
</dbReference>
<dbReference type="Pfam" id="PF01479">
    <property type="entry name" value="S4"/>
    <property type="match status" value="1"/>
</dbReference>
<dbReference type="InterPro" id="IPR020094">
    <property type="entry name" value="TruA/RsuA/RluB/E/F_N"/>
</dbReference>
<evidence type="ECO:0000256" key="3">
    <source>
        <dbReference type="PROSITE-ProRule" id="PRU00182"/>
    </source>
</evidence>
<evidence type="ECO:0000256" key="5">
    <source>
        <dbReference type="SAM" id="MobiDB-lite"/>
    </source>
</evidence>
<dbReference type="InterPro" id="IPR018496">
    <property type="entry name" value="PsdUridine_synth_RsuA/RluB_CS"/>
</dbReference>
<dbReference type="OrthoDB" id="1012272at2"/>
<dbReference type="InterPro" id="IPR000748">
    <property type="entry name" value="PsdUridine_synth_RsuA/RluB/E/F"/>
</dbReference>
<evidence type="ECO:0000256" key="1">
    <source>
        <dbReference type="ARBA" id="ARBA00008348"/>
    </source>
</evidence>
<dbReference type="AlphaFoldDB" id="A0A1H6XP77"/>